<accession>A0ABP0UB95</accession>
<dbReference type="SUPFAM" id="SSF81383">
    <property type="entry name" value="F-box domain"/>
    <property type="match status" value="1"/>
</dbReference>
<dbReference type="InterPro" id="IPR036047">
    <property type="entry name" value="F-box-like_dom_sf"/>
</dbReference>
<dbReference type="PANTHER" id="PTHR31672">
    <property type="entry name" value="BNACNNG10540D PROTEIN"/>
    <property type="match status" value="1"/>
</dbReference>
<feature type="domain" description="F-box" evidence="1">
    <location>
        <begin position="10"/>
        <end position="50"/>
    </location>
</feature>
<dbReference type="EMBL" id="OZ019894">
    <property type="protein sequence ID" value="CAK9216683.1"/>
    <property type="molecule type" value="Genomic_DNA"/>
</dbReference>
<reference evidence="2" key="1">
    <citation type="submission" date="2024-02" db="EMBL/GenBank/DDBJ databases">
        <authorList>
            <consortium name="ELIXIR-Norway"/>
            <consortium name="Elixir Norway"/>
        </authorList>
    </citation>
    <scope>NUCLEOTIDE SEQUENCE</scope>
</reference>
<dbReference type="InterPro" id="IPR050796">
    <property type="entry name" value="SCF_F-box_component"/>
</dbReference>
<evidence type="ECO:0000259" key="1">
    <source>
        <dbReference type="SMART" id="SM00256"/>
    </source>
</evidence>
<dbReference type="InterPro" id="IPR001810">
    <property type="entry name" value="F-box_dom"/>
</dbReference>
<name>A0ABP0UB95_9BRYO</name>
<dbReference type="Proteomes" id="UP001497512">
    <property type="component" value="Chromosome 2"/>
</dbReference>
<dbReference type="Gene3D" id="1.20.1280.50">
    <property type="match status" value="1"/>
</dbReference>
<sequence>MCSKPRCKQLPQAVVFAILAKLPVVEQLRMRLVCKQWNAELSSPEFLASCDPDQTDPSLPILRYQAPGDTSEFRFVAYNPSTKAWIKLCLDFLPVDSSSPKHVRAGGAGLLLVEAAAAAVADEASVAGKLFVCNPLNKSYKELPTCPALRLFSAAIAVDKHTKTYEVIVRGNNPPTSCVLNTYVYNPSVSQQQWRLVQQHLNSDQSVLLRPRQERLWHKDSLYFGSNKWCGLLAYNLQQEQQPDEEQHEEVLVVNSSSSRVVSPTILHRLKRPASSSCEEFTMQLRWFTMTEFQNHIFCAGLMVNTEANNFAEEDIPPRIWQLETDQQPQQEQQQQQQLQQQARVNWKPIAEMPQYLWDKLLESTPDYLFRMRFISHSGSIVFIADLHDDRSALEVASSHSSSYPCEMVTYDLATNTWDELPTFAIPTTRTASSSESSIVTICDCAFESRLDIFA</sequence>
<dbReference type="InterPro" id="IPR015915">
    <property type="entry name" value="Kelch-typ_b-propeller"/>
</dbReference>
<dbReference type="SUPFAM" id="SSF117281">
    <property type="entry name" value="Kelch motif"/>
    <property type="match status" value="1"/>
</dbReference>
<evidence type="ECO:0000313" key="3">
    <source>
        <dbReference type="Proteomes" id="UP001497512"/>
    </source>
</evidence>
<organism evidence="2 3">
    <name type="scientific">Sphagnum troendelagicum</name>
    <dbReference type="NCBI Taxonomy" id="128251"/>
    <lineage>
        <taxon>Eukaryota</taxon>
        <taxon>Viridiplantae</taxon>
        <taxon>Streptophyta</taxon>
        <taxon>Embryophyta</taxon>
        <taxon>Bryophyta</taxon>
        <taxon>Sphagnophytina</taxon>
        <taxon>Sphagnopsida</taxon>
        <taxon>Sphagnales</taxon>
        <taxon>Sphagnaceae</taxon>
        <taxon>Sphagnum</taxon>
    </lineage>
</organism>
<protein>
    <recommendedName>
        <fullName evidence="1">F-box domain-containing protein</fullName>
    </recommendedName>
</protein>
<evidence type="ECO:0000313" key="2">
    <source>
        <dbReference type="EMBL" id="CAK9216683.1"/>
    </source>
</evidence>
<gene>
    <name evidence="2" type="ORF">CSSPTR1EN2_LOCUS13593</name>
</gene>
<keyword evidence="3" id="KW-1185">Reference proteome</keyword>
<dbReference type="SMART" id="SM00256">
    <property type="entry name" value="FBOX"/>
    <property type="match status" value="1"/>
</dbReference>
<dbReference type="Pfam" id="PF00646">
    <property type="entry name" value="F-box"/>
    <property type="match status" value="1"/>
</dbReference>
<proteinExistence type="predicted"/>